<evidence type="ECO:0000313" key="1">
    <source>
        <dbReference type="EMBL" id="MFL9834981.1"/>
    </source>
</evidence>
<gene>
    <name evidence="1" type="ORF">ABS765_13205</name>
</gene>
<reference evidence="1 2" key="1">
    <citation type="submission" date="2024-06" db="EMBL/GenBank/DDBJ databases">
        <authorList>
            <person name="Kaempfer P."/>
            <person name="Viver T."/>
        </authorList>
    </citation>
    <scope>NUCLEOTIDE SEQUENCE [LARGE SCALE GENOMIC DNA]</scope>
    <source>
        <strain evidence="1 2">ST-37</strain>
    </source>
</reference>
<dbReference type="RefSeq" id="WP_408091284.1">
    <property type="nucleotide sequence ID" value="NZ_JBELPY010000009.1"/>
</dbReference>
<dbReference type="Proteomes" id="UP001629058">
    <property type="component" value="Unassembled WGS sequence"/>
</dbReference>
<accession>A0ABW8Y468</accession>
<protein>
    <submittedName>
        <fullName evidence="1">Uncharacterized protein</fullName>
    </submittedName>
</protein>
<dbReference type="EMBL" id="JBELPY010000009">
    <property type="protein sequence ID" value="MFL9834981.1"/>
    <property type="molecule type" value="Genomic_DNA"/>
</dbReference>
<comment type="caution">
    <text evidence="1">The sequence shown here is derived from an EMBL/GenBank/DDBJ whole genome shotgun (WGS) entry which is preliminary data.</text>
</comment>
<name>A0ABW8Y468_9FLAO</name>
<evidence type="ECO:0000313" key="2">
    <source>
        <dbReference type="Proteomes" id="UP001629058"/>
    </source>
</evidence>
<organism evidence="1 2">
    <name type="scientific">Chryseobacterium terrae</name>
    <dbReference type="NCBI Taxonomy" id="3163299"/>
    <lineage>
        <taxon>Bacteria</taxon>
        <taxon>Pseudomonadati</taxon>
        <taxon>Bacteroidota</taxon>
        <taxon>Flavobacteriia</taxon>
        <taxon>Flavobacteriales</taxon>
        <taxon>Weeksellaceae</taxon>
        <taxon>Chryseobacterium group</taxon>
        <taxon>Chryseobacterium</taxon>
    </lineage>
</organism>
<sequence length="95" mass="11090">MAENLLETYGYKICILLSFMQDRAEQDKNFIDRIMAIKRQIRIGDPIDDDDQLFFSDIMDDVIRIAELGTKHEDFGKFLFTHADIDAYLPAKNNN</sequence>
<proteinExistence type="predicted"/>
<keyword evidence="2" id="KW-1185">Reference proteome</keyword>